<dbReference type="OMA" id="YTYYRIT"/>
<dbReference type="InterPro" id="IPR036278">
    <property type="entry name" value="Sialidase_sf"/>
</dbReference>
<proteinExistence type="predicted"/>
<evidence type="ECO:0000313" key="3">
    <source>
        <dbReference type="EMBL" id="CRG91001.1"/>
    </source>
</evidence>
<dbReference type="CDD" id="cd15482">
    <property type="entry name" value="Sialidase_non-viral"/>
    <property type="match status" value="1"/>
</dbReference>
<evidence type="ECO:0000259" key="2">
    <source>
        <dbReference type="Pfam" id="PF13088"/>
    </source>
</evidence>
<keyword evidence="4" id="KW-1185">Reference proteome</keyword>
<gene>
    <name evidence="3" type="ORF">PISL3812_08049</name>
</gene>
<keyword evidence="1" id="KW-0732">Signal</keyword>
<evidence type="ECO:0000313" key="4">
    <source>
        <dbReference type="Proteomes" id="UP000054383"/>
    </source>
</evidence>
<name>A0A0U1M7G6_TALIS</name>
<feature type="signal peptide" evidence="1">
    <location>
        <begin position="1"/>
        <end position="22"/>
    </location>
</feature>
<protein>
    <recommendedName>
        <fullName evidence="2">Sialidase domain-containing protein</fullName>
    </recommendedName>
</protein>
<dbReference type="STRING" id="28573.A0A0U1M7G6"/>
<reference evidence="3 4" key="1">
    <citation type="submission" date="2015-04" db="EMBL/GenBank/DDBJ databases">
        <authorList>
            <person name="Syromyatnikov M.Y."/>
            <person name="Popov V.N."/>
        </authorList>
    </citation>
    <scope>NUCLEOTIDE SEQUENCE [LARGE SCALE GENOMIC DNA]</scope>
    <source>
        <strain evidence="3">WF-38-12</strain>
    </source>
</reference>
<dbReference type="PANTHER" id="PTHR38792">
    <property type="entry name" value="BNR/ASP-BOX REPEAT DOMAIN PROTEIN (AFU_ORTHOLOGUE AFUA_7G06430)-RELATED"/>
    <property type="match status" value="1"/>
</dbReference>
<dbReference type="Gene3D" id="2.120.10.10">
    <property type="match status" value="1"/>
</dbReference>
<dbReference type="InterPro" id="IPR011040">
    <property type="entry name" value="Sialidase"/>
</dbReference>
<dbReference type="Pfam" id="PF13088">
    <property type="entry name" value="BNR_2"/>
    <property type="match status" value="1"/>
</dbReference>
<dbReference type="Proteomes" id="UP000054383">
    <property type="component" value="Unassembled WGS sequence"/>
</dbReference>
<dbReference type="SUPFAM" id="SSF50939">
    <property type="entry name" value="Sialidases"/>
    <property type="match status" value="1"/>
</dbReference>
<dbReference type="AlphaFoldDB" id="A0A0U1M7G6"/>
<dbReference type="PANTHER" id="PTHR38792:SF3">
    <property type="entry name" value="BNR_ASP-BOX REPEAT DOMAIN PROTEIN (AFU_ORTHOLOGUE AFUA_7G06430)-RELATED"/>
    <property type="match status" value="1"/>
</dbReference>
<sequence>MVGLGFVARLSAAALLLTSSLASPISKRAGATPSLSGDQVVIGSGTYPRANFLKDGSIIGTISATDGDTKNIVAVHSTDGGNTWSQVGTVTSADKNTRDLDNPYPIQLPSGRILVAMRNHDGTRGSDGSYTYTYYRITICYSDDGGATWKYLSTPAQEAANGVNGSWEPFFRIANDGSTLQLYYSRENSAVDQDSLMRTSTDGGATWTSANVISGGETDNTRDGMLGVTQVSGDNLIAVFESIPEGSTFSVYSVTSSDDGNTWGNRQVVYAAPSGFNAQAPQVTNVGGTLVASFQTDEDLSSQDQKKEAAKIVTSTDGGSTWGNKLTFSPTVSNWNGLLTIDDNSLFGLSDHSGAKAQKITLA</sequence>
<dbReference type="EMBL" id="CVMT01000009">
    <property type="protein sequence ID" value="CRG91001.1"/>
    <property type="molecule type" value="Genomic_DNA"/>
</dbReference>
<feature type="chain" id="PRO_5006711618" description="Sialidase domain-containing protein" evidence="1">
    <location>
        <begin position="23"/>
        <end position="363"/>
    </location>
</feature>
<dbReference type="OrthoDB" id="2739686at2759"/>
<feature type="domain" description="Sialidase" evidence="2">
    <location>
        <begin position="68"/>
        <end position="236"/>
    </location>
</feature>
<accession>A0A0U1M7G6</accession>
<evidence type="ECO:0000256" key="1">
    <source>
        <dbReference type="SAM" id="SignalP"/>
    </source>
</evidence>
<organism evidence="3 4">
    <name type="scientific">Talaromyces islandicus</name>
    <name type="common">Penicillium islandicum</name>
    <dbReference type="NCBI Taxonomy" id="28573"/>
    <lineage>
        <taxon>Eukaryota</taxon>
        <taxon>Fungi</taxon>
        <taxon>Dikarya</taxon>
        <taxon>Ascomycota</taxon>
        <taxon>Pezizomycotina</taxon>
        <taxon>Eurotiomycetes</taxon>
        <taxon>Eurotiomycetidae</taxon>
        <taxon>Eurotiales</taxon>
        <taxon>Trichocomaceae</taxon>
        <taxon>Talaromyces</taxon>
        <taxon>Talaromyces sect. Islandici</taxon>
    </lineage>
</organism>